<dbReference type="AlphaFoldDB" id="A0A8J6T996"/>
<dbReference type="InterPro" id="IPR032823">
    <property type="entry name" value="BCA_ABC_TP_C"/>
</dbReference>
<dbReference type="GO" id="GO:1903805">
    <property type="term" value="P:L-valine import across plasma membrane"/>
    <property type="evidence" value="ECO:0007669"/>
    <property type="project" value="TreeGrafter"/>
</dbReference>
<dbReference type="SUPFAM" id="SSF52540">
    <property type="entry name" value="P-loop containing nucleoside triphosphate hydrolases"/>
    <property type="match status" value="1"/>
</dbReference>
<reference evidence="5 6" key="1">
    <citation type="submission" date="2020-08" db="EMBL/GenBank/DDBJ databases">
        <title>Bridging the membrane lipid divide: bacteria of the FCB group superphylum have the potential to synthesize archaeal ether lipids.</title>
        <authorList>
            <person name="Villanueva L."/>
            <person name="Von Meijenfeldt F.A.B."/>
            <person name="Westbye A.B."/>
            <person name="Yadav S."/>
            <person name="Hopmans E.C."/>
            <person name="Dutilh B.E."/>
            <person name="Sinninghe Damste J.S."/>
        </authorList>
    </citation>
    <scope>NUCLEOTIDE SEQUENCE [LARGE SCALE GENOMIC DNA]</scope>
    <source>
        <strain evidence="5">NIOZ-UU27</strain>
    </source>
</reference>
<organism evidence="5 6">
    <name type="scientific">Candidatus Desulfacyla euxinica</name>
    <dbReference type="NCBI Taxonomy" id="2841693"/>
    <lineage>
        <taxon>Bacteria</taxon>
        <taxon>Deltaproteobacteria</taxon>
        <taxon>Candidatus Desulfacyla</taxon>
    </lineage>
</organism>
<dbReference type="InterPro" id="IPR027417">
    <property type="entry name" value="P-loop_NTPase"/>
</dbReference>
<dbReference type="CDD" id="cd03219">
    <property type="entry name" value="ABC_Mj1267_LivG_branched"/>
    <property type="match status" value="1"/>
</dbReference>
<dbReference type="GO" id="GO:0042941">
    <property type="term" value="P:D-alanine transmembrane transport"/>
    <property type="evidence" value="ECO:0007669"/>
    <property type="project" value="TreeGrafter"/>
</dbReference>
<dbReference type="SMART" id="SM00382">
    <property type="entry name" value="AAA"/>
    <property type="match status" value="1"/>
</dbReference>
<evidence type="ECO:0000256" key="1">
    <source>
        <dbReference type="ARBA" id="ARBA00022448"/>
    </source>
</evidence>
<dbReference type="PROSITE" id="PS00211">
    <property type="entry name" value="ABC_TRANSPORTER_1"/>
    <property type="match status" value="1"/>
</dbReference>
<dbReference type="InterPro" id="IPR017871">
    <property type="entry name" value="ABC_transporter-like_CS"/>
</dbReference>
<protein>
    <submittedName>
        <fullName evidence="5">ABC transporter ATP-binding protein</fullName>
    </submittedName>
</protein>
<dbReference type="GO" id="GO:0005304">
    <property type="term" value="F:L-valine transmembrane transporter activity"/>
    <property type="evidence" value="ECO:0007669"/>
    <property type="project" value="TreeGrafter"/>
</dbReference>
<keyword evidence="2" id="KW-0547">Nucleotide-binding</keyword>
<evidence type="ECO:0000313" key="5">
    <source>
        <dbReference type="EMBL" id="MBC8179319.1"/>
    </source>
</evidence>
<name>A0A8J6T996_9DELT</name>
<evidence type="ECO:0000256" key="3">
    <source>
        <dbReference type="ARBA" id="ARBA00022840"/>
    </source>
</evidence>
<dbReference type="InterPro" id="IPR003593">
    <property type="entry name" value="AAA+_ATPase"/>
</dbReference>
<dbReference type="Pfam" id="PF00005">
    <property type="entry name" value="ABC_tran"/>
    <property type="match status" value="1"/>
</dbReference>
<dbReference type="InterPro" id="IPR051120">
    <property type="entry name" value="ABC_AA/LPS_Transport"/>
</dbReference>
<evidence type="ECO:0000256" key="2">
    <source>
        <dbReference type="ARBA" id="ARBA00022741"/>
    </source>
</evidence>
<dbReference type="GO" id="GO:0015188">
    <property type="term" value="F:L-isoleucine transmembrane transporter activity"/>
    <property type="evidence" value="ECO:0007669"/>
    <property type="project" value="TreeGrafter"/>
</dbReference>
<feature type="domain" description="ABC transporter" evidence="4">
    <location>
        <begin position="13"/>
        <end position="254"/>
    </location>
</feature>
<dbReference type="InterPro" id="IPR003439">
    <property type="entry name" value="ABC_transporter-like_ATP-bd"/>
</dbReference>
<evidence type="ECO:0000313" key="6">
    <source>
        <dbReference type="Proteomes" id="UP000650524"/>
    </source>
</evidence>
<dbReference type="GO" id="GO:1903806">
    <property type="term" value="P:L-isoleucine import across plasma membrane"/>
    <property type="evidence" value="ECO:0007669"/>
    <property type="project" value="TreeGrafter"/>
</dbReference>
<dbReference type="PANTHER" id="PTHR45772:SF7">
    <property type="entry name" value="AMINO ACID ABC TRANSPORTER ATP-BINDING PROTEIN"/>
    <property type="match status" value="1"/>
</dbReference>
<gene>
    <name evidence="5" type="ORF">H8E19_18095</name>
</gene>
<dbReference type="Proteomes" id="UP000650524">
    <property type="component" value="Unassembled WGS sequence"/>
</dbReference>
<dbReference type="GO" id="GO:0005524">
    <property type="term" value="F:ATP binding"/>
    <property type="evidence" value="ECO:0007669"/>
    <property type="project" value="UniProtKB-KW"/>
</dbReference>
<keyword evidence="1" id="KW-0813">Transport</keyword>
<dbReference type="GO" id="GO:0016887">
    <property type="term" value="F:ATP hydrolysis activity"/>
    <property type="evidence" value="ECO:0007669"/>
    <property type="project" value="InterPro"/>
</dbReference>
<evidence type="ECO:0000259" key="4">
    <source>
        <dbReference type="PROSITE" id="PS50893"/>
    </source>
</evidence>
<dbReference type="GO" id="GO:0015808">
    <property type="term" value="P:L-alanine transport"/>
    <property type="evidence" value="ECO:0007669"/>
    <property type="project" value="TreeGrafter"/>
</dbReference>
<proteinExistence type="predicted"/>
<dbReference type="PROSITE" id="PS50893">
    <property type="entry name" value="ABC_TRANSPORTER_2"/>
    <property type="match status" value="1"/>
</dbReference>
<dbReference type="Gene3D" id="3.40.50.300">
    <property type="entry name" value="P-loop containing nucleotide triphosphate hydrolases"/>
    <property type="match status" value="1"/>
</dbReference>
<sequence length="254" mass="28706">MSEDLSDSSKVIFELRDISKNFGGIKALNEVSLKIRHGERRAIIGPNGAGKTTLFNVISGELFPDEGEVRLFNQVLDKTPTRKRIHMGLGRTYQITNLFPELTVEENLFLAVKGTERRSLRVFKSWNKEKEKCDRAFEIARQVGVEKLFKTPIKELSYGDQRKLDLSLAIAGNPKLLLLDEPMAGLSRSDRPQIARLVSHLDPDITVIIIEHDIETAFSIVQNVTVLHMGSVIVQGRPEEIRNNEKVKKIYMGV</sequence>
<dbReference type="GO" id="GO:0015192">
    <property type="term" value="F:L-phenylalanine transmembrane transporter activity"/>
    <property type="evidence" value="ECO:0007669"/>
    <property type="project" value="TreeGrafter"/>
</dbReference>
<comment type="caution">
    <text evidence="5">The sequence shown here is derived from an EMBL/GenBank/DDBJ whole genome shotgun (WGS) entry which is preliminary data.</text>
</comment>
<accession>A0A8J6T996</accession>
<dbReference type="GO" id="GO:0005886">
    <property type="term" value="C:plasma membrane"/>
    <property type="evidence" value="ECO:0007669"/>
    <property type="project" value="TreeGrafter"/>
</dbReference>
<keyword evidence="3 5" id="KW-0067">ATP-binding</keyword>
<dbReference type="PANTHER" id="PTHR45772">
    <property type="entry name" value="CONSERVED COMPONENT OF ABC TRANSPORTER FOR NATURAL AMINO ACIDS-RELATED"/>
    <property type="match status" value="1"/>
</dbReference>
<dbReference type="EMBL" id="JACNJD010000373">
    <property type="protein sequence ID" value="MBC8179319.1"/>
    <property type="molecule type" value="Genomic_DNA"/>
</dbReference>
<dbReference type="Pfam" id="PF12399">
    <property type="entry name" value="BCA_ABC_TP_C"/>
    <property type="match status" value="1"/>
</dbReference>